<evidence type="ECO:0000256" key="4">
    <source>
        <dbReference type="ARBA" id="ARBA00022833"/>
    </source>
</evidence>
<dbReference type="InterPro" id="IPR012947">
    <property type="entry name" value="tRNA_SAD"/>
</dbReference>
<organism evidence="5">
    <name type="scientific">Dendroctonus ponderosae</name>
    <name type="common">Mountain pine beetle</name>
    <dbReference type="NCBI Taxonomy" id="77166"/>
    <lineage>
        <taxon>Eukaryota</taxon>
        <taxon>Metazoa</taxon>
        <taxon>Ecdysozoa</taxon>
        <taxon>Arthropoda</taxon>
        <taxon>Hexapoda</taxon>
        <taxon>Insecta</taxon>
        <taxon>Pterygota</taxon>
        <taxon>Neoptera</taxon>
        <taxon>Endopterygota</taxon>
        <taxon>Coleoptera</taxon>
        <taxon>Polyphaga</taxon>
        <taxon>Cucujiformia</taxon>
        <taxon>Curculionidae</taxon>
        <taxon>Scolytinae</taxon>
        <taxon>Dendroctonus</taxon>
    </lineage>
</organism>
<dbReference type="HOGENOM" id="CLU_004485_7_1_1"/>
<dbReference type="GO" id="GO:0002196">
    <property type="term" value="F:Ser-tRNA(Ala) deacylase activity"/>
    <property type="evidence" value="ECO:0007669"/>
    <property type="project" value="TreeGrafter"/>
</dbReference>
<protein>
    <submittedName>
        <fullName evidence="5">Uncharacterized protein</fullName>
    </submittedName>
</protein>
<dbReference type="InterPro" id="IPR051335">
    <property type="entry name" value="Alanyl-tRNA_Editing_Enzymes"/>
</dbReference>
<evidence type="ECO:0000256" key="3">
    <source>
        <dbReference type="ARBA" id="ARBA00022723"/>
    </source>
</evidence>
<keyword evidence="4" id="KW-0862">Zinc</keyword>
<dbReference type="PANTHER" id="PTHR43462:SF1">
    <property type="entry name" value="ALANYL-TRNA EDITING PROTEIN AARSD1"/>
    <property type="match status" value="1"/>
</dbReference>
<dbReference type="Pfam" id="PF07973">
    <property type="entry name" value="tRNA_SAD"/>
    <property type="match status" value="1"/>
</dbReference>
<dbReference type="SMART" id="SM00863">
    <property type="entry name" value="tRNA_SAD"/>
    <property type="match status" value="1"/>
</dbReference>
<dbReference type="InterPro" id="IPR009000">
    <property type="entry name" value="Transl_B-barrel_sf"/>
</dbReference>
<accession>N6TH31</accession>
<comment type="cofactor">
    <cofactor evidence="1">
        <name>Zn(2+)</name>
        <dbReference type="ChEBI" id="CHEBI:29105"/>
    </cofactor>
</comment>
<dbReference type="GO" id="GO:0005524">
    <property type="term" value="F:ATP binding"/>
    <property type="evidence" value="ECO:0007669"/>
    <property type="project" value="InterPro"/>
</dbReference>
<evidence type="ECO:0000313" key="5">
    <source>
        <dbReference type="EMBL" id="ENN79739.1"/>
    </source>
</evidence>
<dbReference type="AlphaFoldDB" id="N6TH31"/>
<dbReference type="Gene3D" id="3.30.980.10">
    <property type="entry name" value="Threonyl-trna Synthetase, Chain A, domain 2"/>
    <property type="match status" value="2"/>
</dbReference>
<comment type="similarity">
    <text evidence="2">Belongs to the class-II aminoacyl-tRNA synthetase family. Alax-L subfamily.</text>
</comment>
<dbReference type="PANTHER" id="PTHR43462">
    <property type="entry name" value="ALANYL-TRNA EDITING PROTEIN"/>
    <property type="match status" value="1"/>
</dbReference>
<dbReference type="GO" id="GO:0004812">
    <property type="term" value="F:aminoacyl-tRNA ligase activity"/>
    <property type="evidence" value="ECO:0007669"/>
    <property type="project" value="InterPro"/>
</dbReference>
<sequence>MERNNEFPSDKIESFFGSVAKISQNPSPFEHNRQKYPPCFNPLGRVDVTLKILNGKFSAKVISCDKAVGADNKKDANVKELYEVILEDTILFPEGGGQPCDYGFLNAIPVNKVVRKGDKAIHIIHEPLPIGSEVKQTINWDRRFDHMQQHSGQHLITALIDREFKYPTLSWWLGEDVSYIELDIPKITEAQIKEAENKINALIREARGLPDDHKGDIRVINIEDLERNMCCGTHVTNLSQLQAVKLLNSEKSKRKDKTLLYFLVGNRVLKRLSDCIEREQKLVTLLKNNPSQHPELVDKLQKNVKLLTKNVQTVLKDLALVHAVKLNETLPVPAYYSMHRKEAEPDFMNTFIRELGGRTDIFLFLSTGDDKEAGNILLYGPEKDVAHLGPKICELLGGKGAGKGHRFQAKVSKMANRSKAEELLKEYFSN</sequence>
<dbReference type="OMA" id="KYDTTSW"/>
<evidence type="ECO:0000256" key="1">
    <source>
        <dbReference type="ARBA" id="ARBA00001947"/>
    </source>
</evidence>
<gene>
    <name evidence="5" type="ORF">YQE_03795</name>
</gene>
<dbReference type="Gene3D" id="2.40.30.130">
    <property type="match status" value="1"/>
</dbReference>
<evidence type="ECO:0000256" key="2">
    <source>
        <dbReference type="ARBA" id="ARBA00008429"/>
    </source>
</evidence>
<dbReference type="InterPro" id="IPR018163">
    <property type="entry name" value="Thr/Ala-tRNA-synth_IIc_edit"/>
</dbReference>
<dbReference type="OrthoDB" id="288942at2759"/>
<reference evidence="5" key="1">
    <citation type="journal article" date="2013" name="Genome Biol.">
        <title>Draft genome of the mountain pine beetle, Dendroctonus ponderosae Hopkins, a major forest pest.</title>
        <authorList>
            <person name="Keeling C.I."/>
            <person name="Yuen M.M."/>
            <person name="Liao N.Y."/>
            <person name="Docking T.R."/>
            <person name="Chan S.K."/>
            <person name="Taylor G.A."/>
            <person name="Palmquist D.L."/>
            <person name="Jackman S.D."/>
            <person name="Nguyen A."/>
            <person name="Li M."/>
            <person name="Henderson H."/>
            <person name="Janes J.K."/>
            <person name="Zhao Y."/>
            <person name="Pandoh P."/>
            <person name="Moore R."/>
            <person name="Sperling F.A."/>
            <person name="Huber D.P."/>
            <person name="Birol I."/>
            <person name="Jones S.J."/>
            <person name="Bohlmann J."/>
        </authorList>
    </citation>
    <scope>NUCLEOTIDE SEQUENCE</scope>
</reference>
<keyword evidence="3" id="KW-0479">Metal-binding</keyword>
<dbReference type="SUPFAM" id="SSF50447">
    <property type="entry name" value="Translation proteins"/>
    <property type="match status" value="1"/>
</dbReference>
<dbReference type="EMBL" id="KB740648">
    <property type="protein sequence ID" value="ENN79739.1"/>
    <property type="molecule type" value="Genomic_DNA"/>
</dbReference>
<proteinExistence type="inferred from homology"/>
<dbReference type="GO" id="GO:0046872">
    <property type="term" value="F:metal ion binding"/>
    <property type="evidence" value="ECO:0007669"/>
    <property type="project" value="UniProtKB-KW"/>
</dbReference>
<dbReference type="SUPFAM" id="SSF55186">
    <property type="entry name" value="ThrRS/AlaRS common domain"/>
    <property type="match status" value="1"/>
</dbReference>
<feature type="non-terminal residue" evidence="5">
    <location>
        <position position="1"/>
    </location>
</feature>
<dbReference type="GO" id="GO:0043039">
    <property type="term" value="P:tRNA aminoacylation"/>
    <property type="evidence" value="ECO:0007669"/>
    <property type="project" value="InterPro"/>
</dbReference>
<name>N6TH31_DENPD</name>